<dbReference type="GO" id="GO:0003756">
    <property type="term" value="F:protein disulfide isomerase activity"/>
    <property type="evidence" value="ECO:0007669"/>
    <property type="project" value="TreeGrafter"/>
</dbReference>
<organism evidence="5 6">
    <name type="scientific">Vittaforma corneae (strain ATCC 50505)</name>
    <name type="common">Microsporidian parasite</name>
    <name type="synonym">Nosema corneum</name>
    <dbReference type="NCBI Taxonomy" id="993615"/>
    <lineage>
        <taxon>Eukaryota</taxon>
        <taxon>Fungi</taxon>
        <taxon>Fungi incertae sedis</taxon>
        <taxon>Microsporidia</taxon>
        <taxon>Nosematidae</taxon>
        <taxon>Vittaforma</taxon>
    </lineage>
</organism>
<name>L2GK11_VITCO</name>
<dbReference type="GO" id="GO:0005783">
    <property type="term" value="C:endoplasmic reticulum"/>
    <property type="evidence" value="ECO:0007669"/>
    <property type="project" value="TreeGrafter"/>
</dbReference>
<dbReference type="RefSeq" id="XP_007605449.1">
    <property type="nucleotide sequence ID" value="XM_007605387.1"/>
</dbReference>
<dbReference type="VEuPathDB" id="MicrosporidiaDB:VICG_02004"/>
<reference evidence="6" key="1">
    <citation type="submission" date="2011-05" db="EMBL/GenBank/DDBJ databases">
        <title>The genome sequence of Vittaforma corneae strain ATCC 50505.</title>
        <authorList>
            <consortium name="The Broad Institute Genome Sequencing Platform"/>
            <person name="Cuomo C."/>
            <person name="Didier E."/>
            <person name="Bowers L."/>
            <person name="Young S.K."/>
            <person name="Zeng Q."/>
            <person name="Gargeya S."/>
            <person name="Fitzgerald M."/>
            <person name="Haas B."/>
            <person name="Abouelleil A."/>
            <person name="Alvarado L."/>
            <person name="Arachchi H.M."/>
            <person name="Berlin A."/>
            <person name="Chapman S.B."/>
            <person name="Gearin G."/>
            <person name="Goldberg J."/>
            <person name="Griggs A."/>
            <person name="Gujja S."/>
            <person name="Hansen M."/>
            <person name="Heiman D."/>
            <person name="Howarth C."/>
            <person name="Larimer J."/>
            <person name="Lui A."/>
            <person name="MacDonald P.J.P."/>
            <person name="McCowen C."/>
            <person name="Montmayeur A."/>
            <person name="Murphy C."/>
            <person name="Neiman D."/>
            <person name="Pearson M."/>
            <person name="Priest M."/>
            <person name="Roberts A."/>
            <person name="Saif S."/>
            <person name="Shea T."/>
            <person name="Sisk P."/>
            <person name="Stolte C."/>
            <person name="Sykes S."/>
            <person name="Wortman J."/>
            <person name="Nusbaum C."/>
            <person name="Birren B."/>
        </authorList>
    </citation>
    <scope>NUCLEOTIDE SEQUENCE [LARGE SCALE GENOMIC DNA]</scope>
    <source>
        <strain evidence="6">ATCC 50505</strain>
    </source>
</reference>
<dbReference type="Proteomes" id="UP000011082">
    <property type="component" value="Unassembled WGS sequence"/>
</dbReference>
<dbReference type="EMBL" id="JH370153">
    <property type="protein sequence ID" value="ELA40974.1"/>
    <property type="molecule type" value="Genomic_DNA"/>
</dbReference>
<evidence type="ECO:0000256" key="3">
    <source>
        <dbReference type="SAM" id="Phobius"/>
    </source>
</evidence>
<dbReference type="InterPro" id="IPR036249">
    <property type="entry name" value="Thioredoxin-like_sf"/>
</dbReference>
<dbReference type="GO" id="GO:0006457">
    <property type="term" value="P:protein folding"/>
    <property type="evidence" value="ECO:0007669"/>
    <property type="project" value="TreeGrafter"/>
</dbReference>
<keyword evidence="3" id="KW-0812">Transmembrane</keyword>
<sequence length="491" mass="56105">MIPILLLILASAQEEQCTLLTDGIVVSKYHLNNCAACVKFNPVYEEIKSRASKEQLNIKFREVECGACDCGDVSRFPTLEITQDKQSKGTSVGYKDYQSFAKWITDTLLLDHNVFVDHIDHEEGKVKTLTASDFLSGFDGQWLILFYDSHKDTRRHLFKELSSAYKNKITVAEVESREAETVMARYNIGGFPFILAINNGTPVPYTGKADFANLSAFAEKLYTPAFQEIKYSELKDITKSFNNGEPVFIVLYKNFEVASYYFNELAQQFKFKATIYRSSDPAMFTAAGYHPKDANEFDKDPDHSQMAYLTVYKNSTFFNSNVKPNDTNEIIQWIFHTHFPHVTNINNDNFYTVFHGIKPVILLLTSNDQLVDSFNKLSATWHLGAAASNIIFATLDTVEYPMFKQEVLKYVAEPGIAFFDPVLSQWYHQPTKLVSETFNKTVMKMIDSYFNKNLPVYSSKKNRSNIYVILGIALVACVFGYRLRTMRNKVD</sequence>
<dbReference type="OrthoDB" id="427280at2759"/>
<keyword evidence="3" id="KW-1133">Transmembrane helix</keyword>
<dbReference type="HOGENOM" id="CLU_042417_0_0_1"/>
<dbReference type="STRING" id="993615.L2GK11"/>
<evidence type="ECO:0000259" key="4">
    <source>
        <dbReference type="Pfam" id="PF00085"/>
    </source>
</evidence>
<comment type="similarity">
    <text evidence="1">Belongs to the protein disulfide isomerase family.</text>
</comment>
<accession>L2GK11</accession>
<evidence type="ECO:0000313" key="6">
    <source>
        <dbReference type="Proteomes" id="UP000011082"/>
    </source>
</evidence>
<keyword evidence="3" id="KW-0472">Membrane</keyword>
<evidence type="ECO:0000256" key="2">
    <source>
        <dbReference type="ARBA" id="ARBA00022729"/>
    </source>
</evidence>
<dbReference type="AlphaFoldDB" id="L2GK11"/>
<feature type="domain" description="Thioredoxin" evidence="4">
    <location>
        <begin position="22"/>
        <end position="105"/>
    </location>
</feature>
<dbReference type="Gene3D" id="3.40.30.10">
    <property type="entry name" value="Glutaredoxin"/>
    <property type="match status" value="2"/>
</dbReference>
<keyword evidence="6" id="KW-1185">Reference proteome</keyword>
<dbReference type="SUPFAM" id="SSF52833">
    <property type="entry name" value="Thioredoxin-like"/>
    <property type="match status" value="2"/>
</dbReference>
<protein>
    <recommendedName>
        <fullName evidence="4">Thioredoxin domain-containing protein</fullName>
    </recommendedName>
</protein>
<proteinExistence type="inferred from homology"/>
<evidence type="ECO:0000313" key="5">
    <source>
        <dbReference type="EMBL" id="ELA40974.1"/>
    </source>
</evidence>
<dbReference type="InterPro" id="IPR013766">
    <property type="entry name" value="Thioredoxin_domain"/>
</dbReference>
<evidence type="ECO:0000256" key="1">
    <source>
        <dbReference type="ARBA" id="ARBA00006347"/>
    </source>
</evidence>
<dbReference type="PANTHER" id="PTHR45672">
    <property type="entry name" value="PROTEIN DISULFIDE-ISOMERASE C17H9.14C-RELATED"/>
    <property type="match status" value="1"/>
</dbReference>
<gene>
    <name evidence="5" type="ORF">VICG_02004</name>
</gene>
<keyword evidence="2" id="KW-0732">Signal</keyword>
<dbReference type="OMA" id="GIAEWLF"/>
<dbReference type="InParanoid" id="L2GK11"/>
<dbReference type="PANTHER" id="PTHR45672:SF3">
    <property type="entry name" value="THIOREDOXIN DOMAIN-CONTAINING PROTEIN 5"/>
    <property type="match status" value="1"/>
</dbReference>
<dbReference type="GeneID" id="19882714"/>
<feature type="transmembrane region" description="Helical" evidence="3">
    <location>
        <begin position="466"/>
        <end position="483"/>
    </location>
</feature>
<dbReference type="InterPro" id="IPR051063">
    <property type="entry name" value="PDI"/>
</dbReference>
<dbReference type="Pfam" id="PF00085">
    <property type="entry name" value="Thioredoxin"/>
    <property type="match status" value="1"/>
</dbReference>
<dbReference type="FunCoup" id="L2GK11">
    <property type="interactions" value="78"/>
</dbReference>